<evidence type="ECO:0000256" key="7">
    <source>
        <dbReference type="ARBA" id="ARBA00022525"/>
    </source>
</evidence>
<evidence type="ECO:0000259" key="24">
    <source>
        <dbReference type="PROSITE" id="PS51677"/>
    </source>
</evidence>
<evidence type="ECO:0000256" key="21">
    <source>
        <dbReference type="ARBA" id="ARBA00048494"/>
    </source>
</evidence>
<evidence type="ECO:0000313" key="25">
    <source>
        <dbReference type="EMBL" id="KAJ7066832.1"/>
    </source>
</evidence>
<sequence length="410" mass="43737">MRFALSALLLAVSACAQDHTTEAGEAAIDDPALECAPYSYAPVHAAQASFPAIWQPVTSVPASDTVARAKFLAMNSSIPKIPPKGTLAGDFDAFSPTYSATDPDCWWTDTKCVTPKLSGLKPDIANVPEPRTLGYGFDDGPNCSHNAFYDYLTEKKQKATMFYIGSNVFDWPLQAQRAVADGHEICVHTWSHRYMTAFPNEGAFGELYYTMQAIKLVTGVTPTCWRPPFGDVDDRIRYIAAQLGLETIVWGYDSNDWAVGFNGVTAQAVQANYDALMADASAGKFNSSGAIILTHELNNFTMQTAMHNYPKLAAVFDHIVPVQVAQNKTQPYVETNYTMLDFASYVANRTGKSATSANSASSSNSSSSSSSSHGSGAQKVGKAGAGALRVSMLAVAGASAGVLVGAALWA</sequence>
<keyword evidence="11" id="KW-0378">Hydrolase</keyword>
<evidence type="ECO:0000256" key="5">
    <source>
        <dbReference type="ARBA" id="ARBA00022475"/>
    </source>
</evidence>
<keyword evidence="14" id="KW-0325">Glycoprotein</keyword>
<dbReference type="Proteomes" id="UP001222325">
    <property type="component" value="Unassembled WGS sequence"/>
</dbReference>
<name>A0AAD6TPD1_9AGAR</name>
<keyword evidence="26" id="KW-1185">Reference proteome</keyword>
<evidence type="ECO:0000256" key="12">
    <source>
        <dbReference type="ARBA" id="ARBA00023024"/>
    </source>
</evidence>
<dbReference type="Pfam" id="PF01522">
    <property type="entry name" value="Polysacc_deac_1"/>
    <property type="match status" value="1"/>
</dbReference>
<evidence type="ECO:0000256" key="11">
    <source>
        <dbReference type="ARBA" id="ARBA00022801"/>
    </source>
</evidence>
<comment type="subcellular location">
    <subcellularLocation>
        <location evidence="3">Cell membrane</location>
        <topology evidence="3">Lipid-anchor</topology>
        <topology evidence="3">GPI-anchor</topology>
    </subcellularLocation>
    <subcellularLocation>
        <location evidence="2">Secreted</location>
        <location evidence="2">Cell wall</location>
    </subcellularLocation>
</comment>
<comment type="caution">
    <text evidence="25">The sequence shown here is derived from an EMBL/GenBank/DDBJ whole genome shotgun (WGS) entry which is preliminary data.</text>
</comment>
<dbReference type="PANTHER" id="PTHR10587:SF98">
    <property type="entry name" value="CHITIN DEACETYLASE"/>
    <property type="match status" value="1"/>
</dbReference>
<feature type="signal peptide" evidence="23">
    <location>
        <begin position="1"/>
        <end position="16"/>
    </location>
</feature>
<evidence type="ECO:0000256" key="13">
    <source>
        <dbReference type="ARBA" id="ARBA00023136"/>
    </source>
</evidence>
<evidence type="ECO:0000256" key="6">
    <source>
        <dbReference type="ARBA" id="ARBA00022512"/>
    </source>
</evidence>
<dbReference type="SUPFAM" id="SSF88713">
    <property type="entry name" value="Glycoside hydrolase/deacetylase"/>
    <property type="match status" value="1"/>
</dbReference>
<evidence type="ECO:0000256" key="18">
    <source>
        <dbReference type="ARBA" id="ARBA00023316"/>
    </source>
</evidence>
<organism evidence="25 26">
    <name type="scientific">Mycena belliarum</name>
    <dbReference type="NCBI Taxonomy" id="1033014"/>
    <lineage>
        <taxon>Eukaryota</taxon>
        <taxon>Fungi</taxon>
        <taxon>Dikarya</taxon>
        <taxon>Basidiomycota</taxon>
        <taxon>Agaricomycotina</taxon>
        <taxon>Agaricomycetes</taxon>
        <taxon>Agaricomycetidae</taxon>
        <taxon>Agaricales</taxon>
        <taxon>Marasmiineae</taxon>
        <taxon>Mycenaceae</taxon>
        <taxon>Mycena</taxon>
    </lineage>
</organism>
<dbReference type="GO" id="GO:0098552">
    <property type="term" value="C:side of membrane"/>
    <property type="evidence" value="ECO:0007669"/>
    <property type="project" value="UniProtKB-KW"/>
</dbReference>
<evidence type="ECO:0000256" key="14">
    <source>
        <dbReference type="ARBA" id="ARBA00023180"/>
    </source>
</evidence>
<feature type="domain" description="NodB homology" evidence="24">
    <location>
        <begin position="131"/>
        <end position="333"/>
    </location>
</feature>
<dbReference type="AlphaFoldDB" id="A0AAD6TPD1"/>
<dbReference type="PANTHER" id="PTHR10587">
    <property type="entry name" value="GLYCOSYL TRANSFERASE-RELATED"/>
    <property type="match status" value="1"/>
</dbReference>
<comment type="similarity">
    <text evidence="4">Belongs to the polysaccharide deacetylase family.</text>
</comment>
<keyword evidence="13" id="KW-0472">Membrane</keyword>
<evidence type="ECO:0000256" key="15">
    <source>
        <dbReference type="ARBA" id="ARBA00023277"/>
    </source>
</evidence>
<evidence type="ECO:0000313" key="26">
    <source>
        <dbReference type="Proteomes" id="UP001222325"/>
    </source>
</evidence>
<keyword evidence="8" id="KW-0336">GPI-anchor</keyword>
<dbReference type="CDD" id="cd10952">
    <property type="entry name" value="CE4_MrCDA_like"/>
    <property type="match status" value="1"/>
</dbReference>
<dbReference type="EC" id="3.5.1.41" evidence="20"/>
<evidence type="ECO:0000256" key="20">
    <source>
        <dbReference type="ARBA" id="ARBA00024056"/>
    </source>
</evidence>
<gene>
    <name evidence="25" type="ORF">B0H15DRAFT_872275</name>
</gene>
<keyword evidence="15" id="KW-0119">Carbohydrate metabolism</keyword>
<dbReference type="GO" id="GO:0004099">
    <property type="term" value="F:chitin deacetylase activity"/>
    <property type="evidence" value="ECO:0007669"/>
    <property type="project" value="UniProtKB-EC"/>
</dbReference>
<evidence type="ECO:0000256" key="1">
    <source>
        <dbReference type="ARBA" id="ARBA00001941"/>
    </source>
</evidence>
<comment type="catalytic activity">
    <reaction evidence="21">
        <text>[(1-&gt;4)-N-acetyl-beta-D-glucosaminyl](n) + n H2O = chitosan + n acetate</text>
        <dbReference type="Rhea" id="RHEA:10464"/>
        <dbReference type="Rhea" id="RHEA-COMP:9593"/>
        <dbReference type="Rhea" id="RHEA-COMP:9597"/>
        <dbReference type="ChEBI" id="CHEBI:15377"/>
        <dbReference type="ChEBI" id="CHEBI:17029"/>
        <dbReference type="ChEBI" id="CHEBI:30089"/>
        <dbReference type="ChEBI" id="CHEBI:57704"/>
        <dbReference type="EC" id="3.5.1.41"/>
    </reaction>
    <physiologicalReaction direction="left-to-right" evidence="21">
        <dbReference type="Rhea" id="RHEA:10465"/>
    </physiologicalReaction>
</comment>
<protein>
    <recommendedName>
        <fullName evidence="20">chitin deacetylase</fullName>
        <ecNumber evidence="20">3.5.1.41</ecNumber>
    </recommendedName>
</protein>
<evidence type="ECO:0000256" key="9">
    <source>
        <dbReference type="ARBA" id="ARBA00022723"/>
    </source>
</evidence>
<evidence type="ECO:0000256" key="22">
    <source>
        <dbReference type="SAM" id="MobiDB-lite"/>
    </source>
</evidence>
<keyword evidence="18" id="KW-0961">Cell wall biogenesis/degradation</keyword>
<evidence type="ECO:0000256" key="8">
    <source>
        <dbReference type="ARBA" id="ARBA00022622"/>
    </source>
</evidence>
<keyword evidence="9" id="KW-0479">Metal-binding</keyword>
<dbReference type="FunFam" id="3.20.20.370:FF:000004">
    <property type="entry name" value="Related to Chitin deacetylase"/>
    <property type="match status" value="1"/>
</dbReference>
<keyword evidence="17" id="KW-0449">Lipoprotein</keyword>
<keyword evidence="7" id="KW-0964">Secreted</keyword>
<keyword evidence="12" id="KW-0146">Chitin degradation</keyword>
<dbReference type="GO" id="GO:0071555">
    <property type="term" value="P:cell wall organization"/>
    <property type="evidence" value="ECO:0007669"/>
    <property type="project" value="UniProtKB-KW"/>
</dbReference>
<dbReference type="InterPro" id="IPR002509">
    <property type="entry name" value="NODB_dom"/>
</dbReference>
<evidence type="ECO:0000256" key="4">
    <source>
        <dbReference type="ARBA" id="ARBA00010973"/>
    </source>
</evidence>
<evidence type="ECO:0000256" key="19">
    <source>
        <dbReference type="ARBA" id="ARBA00023326"/>
    </source>
</evidence>
<evidence type="ECO:0000256" key="16">
    <source>
        <dbReference type="ARBA" id="ARBA00023285"/>
    </source>
</evidence>
<dbReference type="InterPro" id="IPR011330">
    <property type="entry name" value="Glyco_hydro/deAcase_b/a-brl"/>
</dbReference>
<comment type="cofactor">
    <cofactor evidence="1">
        <name>Co(2+)</name>
        <dbReference type="ChEBI" id="CHEBI:48828"/>
    </cofactor>
</comment>
<dbReference type="GO" id="GO:0009272">
    <property type="term" value="P:fungal-type cell wall biogenesis"/>
    <property type="evidence" value="ECO:0007669"/>
    <property type="project" value="UniProtKB-ARBA"/>
</dbReference>
<dbReference type="GO" id="GO:0005886">
    <property type="term" value="C:plasma membrane"/>
    <property type="evidence" value="ECO:0007669"/>
    <property type="project" value="UniProtKB-SubCell"/>
</dbReference>
<evidence type="ECO:0000256" key="17">
    <source>
        <dbReference type="ARBA" id="ARBA00023288"/>
    </source>
</evidence>
<accession>A0AAD6TPD1</accession>
<keyword evidence="6" id="KW-0134">Cell wall</keyword>
<proteinExistence type="inferred from homology"/>
<feature type="chain" id="PRO_5042032571" description="chitin deacetylase" evidence="23">
    <location>
        <begin position="17"/>
        <end position="410"/>
    </location>
</feature>
<keyword evidence="10 23" id="KW-0732">Signal</keyword>
<evidence type="ECO:0000256" key="23">
    <source>
        <dbReference type="SAM" id="SignalP"/>
    </source>
</evidence>
<dbReference type="PROSITE" id="PS51257">
    <property type="entry name" value="PROKAR_LIPOPROTEIN"/>
    <property type="match status" value="1"/>
</dbReference>
<dbReference type="PROSITE" id="PS51677">
    <property type="entry name" value="NODB"/>
    <property type="match status" value="1"/>
</dbReference>
<reference evidence="25" key="1">
    <citation type="submission" date="2023-03" db="EMBL/GenBank/DDBJ databases">
        <title>Massive genome expansion in bonnet fungi (Mycena s.s.) driven by repeated elements and novel gene families across ecological guilds.</title>
        <authorList>
            <consortium name="Lawrence Berkeley National Laboratory"/>
            <person name="Harder C.B."/>
            <person name="Miyauchi S."/>
            <person name="Viragh M."/>
            <person name="Kuo A."/>
            <person name="Thoen E."/>
            <person name="Andreopoulos B."/>
            <person name="Lu D."/>
            <person name="Skrede I."/>
            <person name="Drula E."/>
            <person name="Henrissat B."/>
            <person name="Morin E."/>
            <person name="Kohler A."/>
            <person name="Barry K."/>
            <person name="LaButti K."/>
            <person name="Morin E."/>
            <person name="Salamov A."/>
            <person name="Lipzen A."/>
            <person name="Mereny Z."/>
            <person name="Hegedus B."/>
            <person name="Baldrian P."/>
            <person name="Stursova M."/>
            <person name="Weitz H."/>
            <person name="Taylor A."/>
            <person name="Grigoriev I.V."/>
            <person name="Nagy L.G."/>
            <person name="Martin F."/>
            <person name="Kauserud H."/>
        </authorList>
    </citation>
    <scope>NUCLEOTIDE SEQUENCE</scope>
    <source>
        <strain evidence="25">CBHHK173m</strain>
    </source>
</reference>
<dbReference type="GO" id="GO:0046872">
    <property type="term" value="F:metal ion binding"/>
    <property type="evidence" value="ECO:0007669"/>
    <property type="project" value="UniProtKB-KW"/>
</dbReference>
<keyword evidence="19" id="KW-0624">Polysaccharide degradation</keyword>
<dbReference type="InterPro" id="IPR050248">
    <property type="entry name" value="Polysacc_deacetylase_ArnD"/>
</dbReference>
<evidence type="ECO:0000256" key="2">
    <source>
        <dbReference type="ARBA" id="ARBA00004191"/>
    </source>
</evidence>
<dbReference type="Gene3D" id="3.20.20.370">
    <property type="entry name" value="Glycoside hydrolase/deacetylase"/>
    <property type="match status" value="1"/>
</dbReference>
<keyword evidence="5" id="KW-1003">Cell membrane</keyword>
<evidence type="ECO:0000256" key="10">
    <source>
        <dbReference type="ARBA" id="ARBA00022729"/>
    </source>
</evidence>
<dbReference type="EMBL" id="JARJCN010000161">
    <property type="protein sequence ID" value="KAJ7066832.1"/>
    <property type="molecule type" value="Genomic_DNA"/>
</dbReference>
<evidence type="ECO:0000256" key="3">
    <source>
        <dbReference type="ARBA" id="ARBA00004609"/>
    </source>
</evidence>
<dbReference type="GO" id="GO:0000272">
    <property type="term" value="P:polysaccharide catabolic process"/>
    <property type="evidence" value="ECO:0007669"/>
    <property type="project" value="UniProtKB-KW"/>
</dbReference>
<keyword evidence="16" id="KW-0170">Cobalt</keyword>
<feature type="region of interest" description="Disordered" evidence="22">
    <location>
        <begin position="354"/>
        <end position="378"/>
    </location>
</feature>
<dbReference type="GO" id="GO:0006032">
    <property type="term" value="P:chitin catabolic process"/>
    <property type="evidence" value="ECO:0007669"/>
    <property type="project" value="UniProtKB-KW"/>
</dbReference>